<evidence type="ECO:0000313" key="2">
    <source>
        <dbReference type="EMBL" id="JAP89382.1"/>
    </source>
</evidence>
<feature type="non-terminal residue" evidence="2">
    <location>
        <position position="410"/>
    </location>
</feature>
<feature type="coiled-coil region" evidence="1">
    <location>
        <begin position="161"/>
        <end position="195"/>
    </location>
</feature>
<organism evidence="2">
    <name type="scientific">Trepomonas sp. PC1</name>
    <dbReference type="NCBI Taxonomy" id="1076344"/>
    <lineage>
        <taxon>Eukaryota</taxon>
        <taxon>Metamonada</taxon>
        <taxon>Diplomonadida</taxon>
        <taxon>Hexamitidae</taxon>
        <taxon>Hexamitinae</taxon>
        <taxon>Trepomonas</taxon>
    </lineage>
</organism>
<dbReference type="EMBL" id="GDID01007224">
    <property type="protein sequence ID" value="JAP89382.1"/>
    <property type="molecule type" value="Transcribed_RNA"/>
</dbReference>
<sequence length="410" mass="48477">KLEKHLNHLLSQVPTLDHFYKNDEILGFSAEYFIDRLKEQMINRETLGQEFEKIDKSCYLNSLELYNKQQKADNIKASIQIAFQESQQCMKQKERCEKDLLEATQKLAQLELDLVKIETDCQNLLKQSSQQFETHQQQTKRDFQNQILQKQASINTIMQQLNDLELQQLQKDEDAQKLTDQLVQLQEKHQNAQNAHFSSVQKLEADFNVEKSAKAQKIALFQLKFEQKEQQIQFESHFDQLFTNLSKEKLQFAKRQQSLSGYFAEKNKFKTKITVLERKLNELTLERANMLQIIGKQNEIVEQNTNLSQTYEKNRPQSSLVLKSEAKASTNQKEEKKFAYPLWAPIVREKQQVCMSSLAMPSKRRPHESQNALIQKMYNTERQKRMEEEEKAHMLQKKINLLQMEISKKW</sequence>
<feature type="coiled-coil region" evidence="1">
    <location>
        <begin position="266"/>
        <end position="293"/>
    </location>
</feature>
<accession>A0A146JXK4</accession>
<name>A0A146JXK4_9EUKA</name>
<feature type="coiled-coil region" evidence="1">
    <location>
        <begin position="93"/>
        <end position="127"/>
    </location>
</feature>
<feature type="non-terminal residue" evidence="2">
    <location>
        <position position="1"/>
    </location>
</feature>
<proteinExistence type="predicted"/>
<feature type="coiled-coil region" evidence="1">
    <location>
        <begin position="378"/>
        <end position="405"/>
    </location>
</feature>
<evidence type="ECO:0000256" key="1">
    <source>
        <dbReference type="SAM" id="Coils"/>
    </source>
</evidence>
<dbReference type="AlphaFoldDB" id="A0A146JXK4"/>
<reference evidence="2" key="1">
    <citation type="submission" date="2015-07" db="EMBL/GenBank/DDBJ databases">
        <title>Adaptation to a free-living lifestyle via gene acquisitions in the diplomonad Trepomonas sp. PC1.</title>
        <authorList>
            <person name="Xu F."/>
            <person name="Jerlstrom-Hultqvist J."/>
            <person name="Kolisko M."/>
            <person name="Simpson A.G.B."/>
            <person name="Roger A.J."/>
            <person name="Svard S.G."/>
            <person name="Andersson J.O."/>
        </authorList>
    </citation>
    <scope>NUCLEOTIDE SEQUENCE</scope>
    <source>
        <strain evidence="2">PC1</strain>
    </source>
</reference>
<keyword evidence="1" id="KW-0175">Coiled coil</keyword>
<protein>
    <submittedName>
        <fullName evidence="2">Uncharacterized protein</fullName>
    </submittedName>
</protein>
<gene>
    <name evidence="2" type="ORF">TPC1_31123</name>
</gene>